<feature type="transmembrane region" description="Helical" evidence="1">
    <location>
        <begin position="12"/>
        <end position="32"/>
    </location>
</feature>
<dbReference type="KEGG" id="gms:SOIL9_27500"/>
<evidence type="ECO:0000256" key="1">
    <source>
        <dbReference type="SAM" id="Phobius"/>
    </source>
</evidence>
<feature type="domain" description="EamA" evidence="2">
    <location>
        <begin position="12"/>
        <end position="144"/>
    </location>
</feature>
<protein>
    <recommendedName>
        <fullName evidence="2">EamA domain-containing protein</fullName>
    </recommendedName>
</protein>
<feature type="transmembrane region" description="Helical" evidence="1">
    <location>
        <begin position="168"/>
        <end position="188"/>
    </location>
</feature>
<keyword evidence="1" id="KW-0472">Membrane</keyword>
<dbReference type="Pfam" id="PF00892">
    <property type="entry name" value="EamA"/>
    <property type="match status" value="2"/>
</dbReference>
<feature type="transmembrane region" description="Helical" evidence="1">
    <location>
        <begin position="76"/>
        <end position="94"/>
    </location>
</feature>
<dbReference type="AlphaFoldDB" id="A0A6P2D4D8"/>
<feature type="transmembrane region" description="Helical" evidence="1">
    <location>
        <begin position="195"/>
        <end position="213"/>
    </location>
</feature>
<dbReference type="InterPro" id="IPR037185">
    <property type="entry name" value="EmrE-like"/>
</dbReference>
<sequence length="333" mass="36282">MSVGTRSLTSARLYLILAAVLWSLGSVFMRLLREPLGLGLSDPLLNPLQIAFYRGLFGGLVMLAMVRRAEMTFRPLMIGMVSAFAVMSGMYLSALDGPAANAIFLQNTAPVWVYLFAVLVLGERSDRRGWLAVLLAALGAGVIVVGNWPREAPSDVDGSQHTKEMIQLLLGLGSGVVYALVVLFLRALREHSAAWLVAINLLGSAAALGLFVLLTEGAPAFVEWVTAPTARQIVVLMTFGAFQMAIPYWLFARGLRTVSPQEAALITLIEPLINPIWAYLITPHKDTPNEWMFLGGGLILFALVWRYLPTRAQNDFTAEGAENAELKADKPLE</sequence>
<dbReference type="RefSeq" id="WP_162669437.1">
    <property type="nucleotide sequence ID" value="NZ_LR593886.1"/>
</dbReference>
<keyword evidence="1" id="KW-1133">Transmembrane helix</keyword>
<name>A0A6P2D4D8_9BACT</name>
<dbReference type="EMBL" id="LR593886">
    <property type="protein sequence ID" value="VTR94964.1"/>
    <property type="molecule type" value="Genomic_DNA"/>
</dbReference>
<dbReference type="GO" id="GO:0016020">
    <property type="term" value="C:membrane"/>
    <property type="evidence" value="ECO:0007669"/>
    <property type="project" value="InterPro"/>
</dbReference>
<organism evidence="3 4">
    <name type="scientific">Gemmata massiliana</name>
    <dbReference type="NCBI Taxonomy" id="1210884"/>
    <lineage>
        <taxon>Bacteria</taxon>
        <taxon>Pseudomonadati</taxon>
        <taxon>Planctomycetota</taxon>
        <taxon>Planctomycetia</taxon>
        <taxon>Gemmatales</taxon>
        <taxon>Gemmataceae</taxon>
        <taxon>Gemmata</taxon>
    </lineage>
</organism>
<feature type="transmembrane region" description="Helical" evidence="1">
    <location>
        <begin position="100"/>
        <end position="122"/>
    </location>
</feature>
<feature type="transmembrane region" description="Helical" evidence="1">
    <location>
        <begin position="129"/>
        <end position="148"/>
    </location>
</feature>
<proteinExistence type="predicted"/>
<dbReference type="SUPFAM" id="SSF103481">
    <property type="entry name" value="Multidrug resistance efflux transporter EmrE"/>
    <property type="match status" value="2"/>
</dbReference>
<gene>
    <name evidence="3" type="ORF">SOIL9_27500</name>
</gene>
<accession>A0A6P2D4D8</accession>
<dbReference type="Proteomes" id="UP000464178">
    <property type="component" value="Chromosome"/>
</dbReference>
<feature type="transmembrane region" description="Helical" evidence="1">
    <location>
        <begin position="291"/>
        <end position="308"/>
    </location>
</feature>
<evidence type="ECO:0000313" key="3">
    <source>
        <dbReference type="EMBL" id="VTR94964.1"/>
    </source>
</evidence>
<reference evidence="3 4" key="1">
    <citation type="submission" date="2019-05" db="EMBL/GenBank/DDBJ databases">
        <authorList>
            <consortium name="Science for Life Laboratories"/>
        </authorList>
    </citation>
    <scope>NUCLEOTIDE SEQUENCE [LARGE SCALE GENOMIC DNA]</scope>
    <source>
        <strain evidence="3">Soil9</strain>
    </source>
</reference>
<evidence type="ECO:0000313" key="4">
    <source>
        <dbReference type="Proteomes" id="UP000464178"/>
    </source>
</evidence>
<evidence type="ECO:0000259" key="2">
    <source>
        <dbReference type="Pfam" id="PF00892"/>
    </source>
</evidence>
<dbReference type="PANTHER" id="PTHR22911">
    <property type="entry name" value="ACYL-MALONYL CONDENSING ENZYME-RELATED"/>
    <property type="match status" value="1"/>
</dbReference>
<feature type="transmembrane region" description="Helical" evidence="1">
    <location>
        <begin position="233"/>
        <end position="251"/>
    </location>
</feature>
<feature type="transmembrane region" description="Helical" evidence="1">
    <location>
        <begin position="263"/>
        <end position="279"/>
    </location>
</feature>
<feature type="domain" description="EamA" evidence="2">
    <location>
        <begin position="167"/>
        <end position="304"/>
    </location>
</feature>
<dbReference type="PANTHER" id="PTHR22911:SF79">
    <property type="entry name" value="MOBA-LIKE NTP TRANSFERASE DOMAIN-CONTAINING PROTEIN"/>
    <property type="match status" value="1"/>
</dbReference>
<dbReference type="InterPro" id="IPR000620">
    <property type="entry name" value="EamA_dom"/>
</dbReference>
<feature type="transmembrane region" description="Helical" evidence="1">
    <location>
        <begin position="44"/>
        <end position="64"/>
    </location>
</feature>
<keyword evidence="1" id="KW-0812">Transmembrane</keyword>
<keyword evidence="4" id="KW-1185">Reference proteome</keyword>